<evidence type="ECO:0000313" key="3">
    <source>
        <dbReference type="EMBL" id="QDP42073.1"/>
    </source>
</evidence>
<dbReference type="OrthoDB" id="9782250at2"/>
<dbReference type="Pfam" id="PF02517">
    <property type="entry name" value="Rce1-like"/>
    <property type="match status" value="1"/>
</dbReference>
<dbReference type="GO" id="GO:0008237">
    <property type="term" value="F:metallopeptidase activity"/>
    <property type="evidence" value="ECO:0007669"/>
    <property type="project" value="UniProtKB-KW"/>
</dbReference>
<keyword evidence="3" id="KW-0645">Protease</keyword>
<dbReference type="PANTHER" id="PTHR36435:SF1">
    <property type="entry name" value="CAAX AMINO TERMINAL PROTEASE FAMILY PROTEIN"/>
    <property type="match status" value="1"/>
</dbReference>
<dbReference type="GO" id="GO:0006508">
    <property type="term" value="P:proteolysis"/>
    <property type="evidence" value="ECO:0007669"/>
    <property type="project" value="UniProtKB-KW"/>
</dbReference>
<dbReference type="InterPro" id="IPR003675">
    <property type="entry name" value="Rce1/LyrA-like_dom"/>
</dbReference>
<accession>A0A516KKZ6</accession>
<feature type="transmembrane region" description="Helical" evidence="1">
    <location>
        <begin position="181"/>
        <end position="201"/>
    </location>
</feature>
<gene>
    <name evidence="3" type="ORF">FN924_03145</name>
</gene>
<name>A0A516KKZ6_9BACI</name>
<dbReference type="KEGG" id="aqt:FN924_03145"/>
<keyword evidence="4" id="KW-1185">Reference proteome</keyword>
<dbReference type="PANTHER" id="PTHR36435">
    <property type="entry name" value="SLR1288 PROTEIN"/>
    <property type="match status" value="1"/>
</dbReference>
<keyword evidence="1" id="KW-1133">Transmembrane helix</keyword>
<dbReference type="GO" id="GO:0004175">
    <property type="term" value="F:endopeptidase activity"/>
    <property type="evidence" value="ECO:0007669"/>
    <property type="project" value="UniProtKB-ARBA"/>
</dbReference>
<keyword evidence="3" id="KW-0378">Hydrolase</keyword>
<feature type="domain" description="CAAX prenyl protease 2/Lysostaphin resistance protein A-like" evidence="2">
    <location>
        <begin position="107"/>
        <end position="193"/>
    </location>
</feature>
<evidence type="ECO:0000313" key="4">
    <source>
        <dbReference type="Proteomes" id="UP000315215"/>
    </source>
</evidence>
<evidence type="ECO:0000259" key="2">
    <source>
        <dbReference type="Pfam" id="PF02517"/>
    </source>
</evidence>
<feature type="transmembrane region" description="Helical" evidence="1">
    <location>
        <begin position="60"/>
        <end position="81"/>
    </location>
</feature>
<evidence type="ECO:0000256" key="1">
    <source>
        <dbReference type="SAM" id="Phobius"/>
    </source>
</evidence>
<dbReference type="GO" id="GO:0080120">
    <property type="term" value="P:CAAX-box protein maturation"/>
    <property type="evidence" value="ECO:0007669"/>
    <property type="project" value="UniProtKB-ARBA"/>
</dbReference>
<feature type="transmembrane region" description="Helical" evidence="1">
    <location>
        <begin position="141"/>
        <end position="161"/>
    </location>
</feature>
<organism evidence="3 4">
    <name type="scientific">Radiobacillus deserti</name>
    <dbReference type="NCBI Taxonomy" id="2594883"/>
    <lineage>
        <taxon>Bacteria</taxon>
        <taxon>Bacillati</taxon>
        <taxon>Bacillota</taxon>
        <taxon>Bacilli</taxon>
        <taxon>Bacillales</taxon>
        <taxon>Bacillaceae</taxon>
        <taxon>Radiobacillus</taxon>
    </lineage>
</organism>
<protein>
    <submittedName>
        <fullName evidence="3">CPBP family intramembrane metalloprotease</fullName>
    </submittedName>
</protein>
<feature type="transmembrane region" description="Helical" evidence="1">
    <location>
        <begin position="20"/>
        <end position="40"/>
    </location>
</feature>
<dbReference type="InterPro" id="IPR052710">
    <property type="entry name" value="CAAX_protease"/>
</dbReference>
<dbReference type="Proteomes" id="UP000315215">
    <property type="component" value="Chromosome"/>
</dbReference>
<feature type="transmembrane region" description="Helical" evidence="1">
    <location>
        <begin position="101"/>
        <end position="120"/>
    </location>
</feature>
<keyword evidence="1" id="KW-0812">Transmembrane</keyword>
<sequence>MIEGLLYYLLNEVIQNDLYTGTSIGLVMAIVFTTSVYLVALKPHQLGWDEVGVRSFSKQYWIRMLGWTILLIVASISIVAIMDVLQIGIDNHKTKSLKQDMNGFTFSIGFISAAIISPVYEEIFYRGFLYKWFRAKWGVGIGLVASSIIFTLVHIPTYNTLPINFLSGLIFAWTYEKTGSIVPAILIHGTVNGLGVILTAMA</sequence>
<dbReference type="EMBL" id="CP041666">
    <property type="protein sequence ID" value="QDP42073.1"/>
    <property type="molecule type" value="Genomic_DNA"/>
</dbReference>
<keyword evidence="1" id="KW-0472">Membrane</keyword>
<reference evidence="3 4" key="1">
    <citation type="submission" date="2019-07" db="EMBL/GenBank/DDBJ databases">
        <authorList>
            <person name="Li J."/>
        </authorList>
    </citation>
    <scope>NUCLEOTIDE SEQUENCE [LARGE SCALE GENOMIC DNA]</scope>
    <source>
        <strain evidence="3 4">TKL69</strain>
    </source>
</reference>
<dbReference type="AlphaFoldDB" id="A0A516KKZ6"/>
<keyword evidence="3" id="KW-0482">Metalloprotease</keyword>
<proteinExistence type="predicted"/>